<dbReference type="InParanoid" id="A0A6P8NNJ4"/>
<dbReference type="GO" id="GO:0006412">
    <property type="term" value="P:translation"/>
    <property type="evidence" value="ECO:0007669"/>
    <property type="project" value="InterPro"/>
</dbReference>
<keyword evidence="5" id="KW-1185">Reference proteome</keyword>
<dbReference type="OrthoDB" id="413436at2759"/>
<dbReference type="Pfam" id="PF00253">
    <property type="entry name" value="Ribosomal_S14"/>
    <property type="match status" value="1"/>
</dbReference>
<dbReference type="SUPFAM" id="SSF57716">
    <property type="entry name" value="Glucocorticoid receptor-like (DNA-binding domain)"/>
    <property type="match status" value="1"/>
</dbReference>
<reference evidence="6" key="1">
    <citation type="submission" date="2025-08" db="UniProtKB">
        <authorList>
            <consortium name="RefSeq"/>
        </authorList>
    </citation>
    <scope>IDENTIFICATION</scope>
</reference>
<keyword evidence="2 6" id="KW-0689">Ribosomal protein</keyword>
<name>A0A6P8NNJ4_GEOSA</name>
<dbReference type="Gene3D" id="1.10.287.1480">
    <property type="match status" value="1"/>
</dbReference>
<dbReference type="Proteomes" id="UP000515159">
    <property type="component" value="Chromosome 12"/>
</dbReference>
<dbReference type="GO" id="GO:0003735">
    <property type="term" value="F:structural constituent of ribosome"/>
    <property type="evidence" value="ECO:0007669"/>
    <property type="project" value="InterPro"/>
</dbReference>
<dbReference type="AlphaFoldDB" id="A0A6P8NNJ4"/>
<dbReference type="KEGG" id="gsh:117346556"/>
<gene>
    <name evidence="6" type="primary">MRPS14</name>
</gene>
<sequence length="223" mass="25437">MHARNACIFGLPLRPNWPKTSIPTGSHICKQGKEAVSPDPGKSTTNSLSLHSSLTKAHPPGYLSHLCDALLGFPIPSAAVLETDLARLTETESNGSFYSELYVAESKLFLWTGAKNPVQIRSYYVDWKMLRDVKRRQMAFEYADERLRINALRKNTILPKELQDVADKEIAAMPRDSCPVRIRNRCVLTSRPRGVRKRWRLSRIVFRHLTDHNQMSGIQRAIW</sequence>
<organism evidence="5 6">
    <name type="scientific">Geotrypetes seraphini</name>
    <name type="common">Gaboon caecilian</name>
    <name type="synonym">Caecilia seraphini</name>
    <dbReference type="NCBI Taxonomy" id="260995"/>
    <lineage>
        <taxon>Eukaryota</taxon>
        <taxon>Metazoa</taxon>
        <taxon>Chordata</taxon>
        <taxon>Craniata</taxon>
        <taxon>Vertebrata</taxon>
        <taxon>Euteleostomi</taxon>
        <taxon>Amphibia</taxon>
        <taxon>Gymnophiona</taxon>
        <taxon>Geotrypetes</taxon>
    </lineage>
</organism>
<evidence type="ECO:0000256" key="4">
    <source>
        <dbReference type="ARBA" id="ARBA00083755"/>
    </source>
</evidence>
<dbReference type="RefSeq" id="XP_033772214.1">
    <property type="nucleotide sequence ID" value="XM_033916323.1"/>
</dbReference>
<keyword evidence="3" id="KW-0687">Ribonucleoprotein</keyword>
<dbReference type="FunFam" id="1.10.287.1480:FF:000001">
    <property type="entry name" value="30S ribosomal protein S14"/>
    <property type="match status" value="1"/>
</dbReference>
<dbReference type="GO" id="GO:0005763">
    <property type="term" value="C:mitochondrial small ribosomal subunit"/>
    <property type="evidence" value="ECO:0007669"/>
    <property type="project" value="TreeGrafter"/>
</dbReference>
<dbReference type="CTD" id="63931"/>
<comment type="similarity">
    <text evidence="1">Belongs to the universal ribosomal protein uS14 family.</text>
</comment>
<proteinExistence type="inferred from homology"/>
<dbReference type="PANTHER" id="PTHR19836">
    <property type="entry name" value="30S RIBOSOMAL PROTEIN S14"/>
    <property type="match status" value="1"/>
</dbReference>
<protein>
    <recommendedName>
        <fullName evidence="4">28S ribosomal protein S14, mitochondrial</fullName>
    </recommendedName>
</protein>
<dbReference type="GeneID" id="117346556"/>
<dbReference type="PANTHER" id="PTHR19836:SF19">
    <property type="entry name" value="SMALL RIBOSOMAL SUBUNIT PROTEIN US14M"/>
    <property type="match status" value="1"/>
</dbReference>
<evidence type="ECO:0000313" key="6">
    <source>
        <dbReference type="RefSeq" id="XP_033772214.1"/>
    </source>
</evidence>
<evidence type="ECO:0000256" key="2">
    <source>
        <dbReference type="ARBA" id="ARBA00022980"/>
    </source>
</evidence>
<evidence type="ECO:0000313" key="5">
    <source>
        <dbReference type="Proteomes" id="UP000515159"/>
    </source>
</evidence>
<accession>A0A6P8NNJ4</accession>
<evidence type="ECO:0000256" key="3">
    <source>
        <dbReference type="ARBA" id="ARBA00023274"/>
    </source>
</evidence>
<evidence type="ECO:0000256" key="1">
    <source>
        <dbReference type="ARBA" id="ARBA00009083"/>
    </source>
</evidence>
<dbReference type="InterPro" id="IPR001209">
    <property type="entry name" value="Ribosomal_uS14"/>
</dbReference>